<gene>
    <name evidence="1" type="ORF">Bealeia1_01014</name>
</gene>
<proteinExistence type="predicted"/>
<protein>
    <submittedName>
        <fullName evidence="1">Uncharacterized protein</fullName>
    </submittedName>
</protein>
<evidence type="ECO:0000313" key="1">
    <source>
        <dbReference type="EMBL" id="WVX66827.1"/>
    </source>
</evidence>
<sequence length="110" mass="13132">MTKSFLIFGLYLLILIFSESFMMAGKYGPQELNEKNDDYTIRKVPLYETTVFEVLDKKNNELFTIGKCAQSWILLRQKRIWRYNGNLNLEDETQRNEMIANMVKFYQSKI</sequence>
<keyword evidence="2" id="KW-1185">Reference proteome</keyword>
<organism evidence="1 2">
    <name type="scientific">Candidatus Bealeia paramacronuclearis</name>
    <dbReference type="NCBI Taxonomy" id="1921001"/>
    <lineage>
        <taxon>Bacteria</taxon>
        <taxon>Pseudomonadati</taxon>
        <taxon>Pseudomonadota</taxon>
        <taxon>Alphaproteobacteria</taxon>
        <taxon>Holosporales</taxon>
        <taxon>Holosporaceae</taxon>
        <taxon>Candidatus Bealeia</taxon>
    </lineage>
</organism>
<dbReference type="Proteomes" id="UP001330434">
    <property type="component" value="Chromosome"/>
</dbReference>
<name>A0ABZ2C5W0_9PROT</name>
<dbReference type="RefSeq" id="WP_331255648.1">
    <property type="nucleotide sequence ID" value="NZ_CP133270.1"/>
</dbReference>
<reference evidence="1 2" key="1">
    <citation type="journal article" date="2024" name="Environ. Microbiol.">
        <title>Novel evolutionary insights on the interactions of the Holosporales (Alphaproteobacteria) with eukaryotic hosts from comparative genomics.</title>
        <authorList>
            <person name="Giovannini M."/>
            <person name="Petroni G."/>
            <person name="Castelli M."/>
        </authorList>
    </citation>
    <scope>NUCLEOTIDE SEQUENCE [LARGE SCALE GENOMIC DNA]</scope>
    <source>
        <strain evidence="1 2">US_Bl 15I1</strain>
    </source>
</reference>
<accession>A0ABZ2C5W0</accession>
<dbReference type="EMBL" id="CP133270">
    <property type="protein sequence ID" value="WVX66827.1"/>
    <property type="molecule type" value="Genomic_DNA"/>
</dbReference>
<evidence type="ECO:0000313" key="2">
    <source>
        <dbReference type="Proteomes" id="UP001330434"/>
    </source>
</evidence>